<feature type="transmembrane region" description="Helical" evidence="5">
    <location>
        <begin position="71"/>
        <end position="92"/>
    </location>
</feature>
<evidence type="ECO:0000256" key="3">
    <source>
        <dbReference type="ARBA" id="ARBA00022989"/>
    </source>
</evidence>
<dbReference type="STRING" id="83765.SAMN05660284_01006"/>
<keyword evidence="2 5" id="KW-0812">Transmembrane</keyword>
<keyword evidence="4 5" id="KW-0472">Membrane</keyword>
<keyword evidence="5" id="KW-1003">Cell membrane</keyword>
<accession>A0A1I4XFF3</accession>
<evidence type="ECO:0000313" key="7">
    <source>
        <dbReference type="Proteomes" id="UP000242869"/>
    </source>
</evidence>
<dbReference type="EMBL" id="FOVE01000005">
    <property type="protein sequence ID" value="SFN24651.1"/>
    <property type="molecule type" value="Genomic_DNA"/>
</dbReference>
<dbReference type="PANTHER" id="PTHR43701">
    <property type="entry name" value="MEMBRANE TRANSPORTER PROTEIN MJ0441-RELATED"/>
    <property type="match status" value="1"/>
</dbReference>
<comment type="similarity">
    <text evidence="5">Belongs to the 4-toluene sulfonate uptake permease (TSUP) (TC 2.A.102) family.</text>
</comment>
<evidence type="ECO:0000313" key="6">
    <source>
        <dbReference type="EMBL" id="SFN24651.1"/>
    </source>
</evidence>
<proteinExistence type="inferred from homology"/>
<evidence type="ECO:0000256" key="1">
    <source>
        <dbReference type="ARBA" id="ARBA00004141"/>
    </source>
</evidence>
<dbReference type="AlphaFoldDB" id="A0A1I4XFF3"/>
<dbReference type="InterPro" id="IPR002781">
    <property type="entry name" value="TM_pro_TauE-like"/>
</dbReference>
<dbReference type="GO" id="GO:0005886">
    <property type="term" value="C:plasma membrane"/>
    <property type="evidence" value="ECO:0007669"/>
    <property type="project" value="UniProtKB-SubCell"/>
</dbReference>
<comment type="subcellular location">
    <subcellularLocation>
        <location evidence="5">Cell membrane</location>
        <topology evidence="5">Multi-pass membrane protein</topology>
    </subcellularLocation>
    <subcellularLocation>
        <location evidence="1">Membrane</location>
        <topology evidence="1">Multi-pass membrane protein</topology>
    </subcellularLocation>
</comment>
<feature type="transmembrane region" description="Helical" evidence="5">
    <location>
        <begin position="6"/>
        <end position="36"/>
    </location>
</feature>
<protein>
    <recommendedName>
        <fullName evidence="5">Probable membrane transporter protein</fullName>
    </recommendedName>
</protein>
<name>A0A1I4XFF3_9NEIS</name>
<feature type="transmembrane region" description="Helical" evidence="5">
    <location>
        <begin position="43"/>
        <end position="65"/>
    </location>
</feature>
<keyword evidence="3 5" id="KW-1133">Transmembrane helix</keyword>
<gene>
    <name evidence="6" type="ORF">SAMN05660284_01006</name>
</gene>
<sequence length="121" mass="12470">MEIILLVLIGLSAGIASGLFGIGGGVIIVPALLYLLKFPVHRAIGTSLAALLLPIGAAAAFTYFRAGHVDIRAAIIIALTLFAGAWGGAMIATRLDSSTLRILMGLFLIALGVYTLLSHKG</sequence>
<feature type="transmembrane region" description="Helical" evidence="5">
    <location>
        <begin position="99"/>
        <end position="117"/>
    </location>
</feature>
<reference evidence="7" key="1">
    <citation type="submission" date="2016-10" db="EMBL/GenBank/DDBJ databases">
        <authorList>
            <person name="Varghese N."/>
            <person name="Submissions S."/>
        </authorList>
    </citation>
    <scope>NUCLEOTIDE SEQUENCE [LARGE SCALE GENOMIC DNA]</scope>
    <source>
        <strain evidence="7">DSM 6150</strain>
    </source>
</reference>
<evidence type="ECO:0000256" key="5">
    <source>
        <dbReference type="RuleBase" id="RU363041"/>
    </source>
</evidence>
<organism evidence="6 7">
    <name type="scientific">Formivibrio citricus</name>
    <dbReference type="NCBI Taxonomy" id="83765"/>
    <lineage>
        <taxon>Bacteria</taxon>
        <taxon>Pseudomonadati</taxon>
        <taxon>Pseudomonadota</taxon>
        <taxon>Betaproteobacteria</taxon>
        <taxon>Neisseriales</taxon>
        <taxon>Chitinibacteraceae</taxon>
        <taxon>Formivibrio</taxon>
    </lineage>
</organism>
<dbReference type="Proteomes" id="UP000242869">
    <property type="component" value="Unassembled WGS sequence"/>
</dbReference>
<evidence type="ECO:0000256" key="4">
    <source>
        <dbReference type="ARBA" id="ARBA00023136"/>
    </source>
</evidence>
<dbReference type="Pfam" id="PF01925">
    <property type="entry name" value="TauE"/>
    <property type="match status" value="1"/>
</dbReference>
<evidence type="ECO:0000256" key="2">
    <source>
        <dbReference type="ARBA" id="ARBA00022692"/>
    </source>
</evidence>
<dbReference type="InterPro" id="IPR051598">
    <property type="entry name" value="TSUP/Inactive_protease-like"/>
</dbReference>
<keyword evidence="7" id="KW-1185">Reference proteome</keyword>
<dbReference type="PANTHER" id="PTHR43701:SF2">
    <property type="entry name" value="MEMBRANE TRANSPORTER PROTEIN YJNA-RELATED"/>
    <property type="match status" value="1"/>
</dbReference>